<dbReference type="InterPro" id="IPR002569">
    <property type="entry name" value="Met_Sox_Rdtase_MsrA_dom"/>
</dbReference>
<gene>
    <name evidence="4" type="primary">msrA</name>
    <name evidence="5" type="ORF">WM2015_529</name>
</gene>
<dbReference type="NCBIfam" id="TIGR00401">
    <property type="entry name" value="msrA"/>
    <property type="match status" value="1"/>
</dbReference>
<dbReference type="STRING" id="1579979.WM2015_529"/>
<dbReference type="Proteomes" id="UP000066624">
    <property type="component" value="Chromosome"/>
</dbReference>
<reference evidence="5 6" key="1">
    <citation type="submission" date="2015-07" db="EMBL/GenBank/DDBJ databases">
        <authorList>
            <person name="Noorani M."/>
        </authorList>
    </citation>
    <scope>NUCLEOTIDE SEQUENCE [LARGE SCALE GENOMIC DNA]</scope>
    <source>
        <strain evidence="5 6">KCTC 42284</strain>
    </source>
</reference>
<dbReference type="PATRIC" id="fig|1579979.3.peg.534"/>
<name>A0A0K0XTG2_9GAMM</name>
<evidence type="ECO:0000256" key="2">
    <source>
        <dbReference type="ARBA" id="ARBA00047806"/>
    </source>
</evidence>
<dbReference type="PANTHER" id="PTHR43774">
    <property type="entry name" value="PEPTIDE METHIONINE SULFOXIDE REDUCTASE"/>
    <property type="match status" value="1"/>
</dbReference>
<protein>
    <recommendedName>
        <fullName evidence="4">Peptide methionine sulfoxide reductase MsrA</fullName>
        <shortName evidence="4">Protein-methionine-S-oxide reductase</shortName>
        <ecNumber evidence="4">1.8.4.11</ecNumber>
    </recommendedName>
    <alternativeName>
        <fullName evidence="4">Peptide-methionine (S)-S-oxide reductase</fullName>
        <shortName evidence="4">Peptide Met(O) reductase</shortName>
    </alternativeName>
</protein>
<evidence type="ECO:0000256" key="1">
    <source>
        <dbReference type="ARBA" id="ARBA00023002"/>
    </source>
</evidence>
<dbReference type="GO" id="GO:0008113">
    <property type="term" value="F:peptide-methionine (S)-S-oxide reductase activity"/>
    <property type="evidence" value="ECO:0007669"/>
    <property type="project" value="UniProtKB-UniRule"/>
</dbReference>
<dbReference type="PANTHER" id="PTHR43774:SF1">
    <property type="entry name" value="PEPTIDE METHIONINE SULFOXIDE REDUCTASE MSRA 2"/>
    <property type="match status" value="1"/>
</dbReference>
<sequence length="223" mass="25268">MKRTTQSPVRSKRGFLFLRALRVLRGSLPVLMLALGLPLASHGQDEQLARATFAGGCFWCMEPPYDKLDGVIETISGFSGGHVVNPSYRQVVAGGTGHLEVVQVVYDPSVVSYERLLEVYWRNVDPYQTDGQFCDRGQTYRTAIFAHDDAQRAAATASRLALAEDGPEERPIDTRILDFEAFYPAEDYHQDYYEKNPVRYTYYRWRCGRDDRLEALWGNEAGG</sequence>
<dbReference type="InterPro" id="IPR036509">
    <property type="entry name" value="Met_Sox_Rdtase_MsrA_sf"/>
</dbReference>
<evidence type="ECO:0000313" key="5">
    <source>
        <dbReference type="EMBL" id="AKS40911.1"/>
    </source>
</evidence>
<evidence type="ECO:0000313" key="6">
    <source>
        <dbReference type="Proteomes" id="UP000066624"/>
    </source>
</evidence>
<dbReference type="AlphaFoldDB" id="A0A0K0XTG2"/>
<keyword evidence="6" id="KW-1185">Reference proteome</keyword>
<organism evidence="5 6">
    <name type="scientific">Wenzhouxiangella marina</name>
    <dbReference type="NCBI Taxonomy" id="1579979"/>
    <lineage>
        <taxon>Bacteria</taxon>
        <taxon>Pseudomonadati</taxon>
        <taxon>Pseudomonadota</taxon>
        <taxon>Gammaproteobacteria</taxon>
        <taxon>Chromatiales</taxon>
        <taxon>Wenzhouxiangellaceae</taxon>
        <taxon>Wenzhouxiangella</taxon>
    </lineage>
</organism>
<comment type="similarity">
    <text evidence="4">Belongs to the MsrA Met sulfoxide reductase family.</text>
</comment>
<evidence type="ECO:0000256" key="3">
    <source>
        <dbReference type="ARBA" id="ARBA00048782"/>
    </source>
</evidence>
<proteinExistence type="inferred from homology"/>
<comment type="catalytic activity">
    <reaction evidence="2 4">
        <text>L-methionyl-[protein] + [thioredoxin]-disulfide + H2O = L-methionyl-(S)-S-oxide-[protein] + [thioredoxin]-dithiol</text>
        <dbReference type="Rhea" id="RHEA:14217"/>
        <dbReference type="Rhea" id="RHEA-COMP:10698"/>
        <dbReference type="Rhea" id="RHEA-COMP:10700"/>
        <dbReference type="Rhea" id="RHEA-COMP:12313"/>
        <dbReference type="Rhea" id="RHEA-COMP:12315"/>
        <dbReference type="ChEBI" id="CHEBI:15377"/>
        <dbReference type="ChEBI" id="CHEBI:16044"/>
        <dbReference type="ChEBI" id="CHEBI:29950"/>
        <dbReference type="ChEBI" id="CHEBI:44120"/>
        <dbReference type="ChEBI" id="CHEBI:50058"/>
        <dbReference type="EC" id="1.8.4.11"/>
    </reaction>
</comment>
<keyword evidence="1 4" id="KW-0560">Oxidoreductase</keyword>
<comment type="catalytic activity">
    <reaction evidence="3 4">
        <text>[thioredoxin]-disulfide + L-methionine + H2O = L-methionine (S)-S-oxide + [thioredoxin]-dithiol</text>
        <dbReference type="Rhea" id="RHEA:19993"/>
        <dbReference type="Rhea" id="RHEA-COMP:10698"/>
        <dbReference type="Rhea" id="RHEA-COMP:10700"/>
        <dbReference type="ChEBI" id="CHEBI:15377"/>
        <dbReference type="ChEBI" id="CHEBI:29950"/>
        <dbReference type="ChEBI" id="CHEBI:50058"/>
        <dbReference type="ChEBI" id="CHEBI:57844"/>
        <dbReference type="ChEBI" id="CHEBI:58772"/>
        <dbReference type="EC" id="1.8.4.11"/>
    </reaction>
</comment>
<dbReference type="EMBL" id="CP012154">
    <property type="protein sequence ID" value="AKS40911.1"/>
    <property type="molecule type" value="Genomic_DNA"/>
</dbReference>
<dbReference type="HAMAP" id="MF_01401">
    <property type="entry name" value="MsrA"/>
    <property type="match status" value="1"/>
</dbReference>
<comment type="function">
    <text evidence="4">Has an important function as a repair enzyme for proteins that have been inactivated by oxidation. Catalyzes the reversible oxidation-reduction of methionine sulfoxide in proteins to methionine.</text>
</comment>
<feature type="active site" evidence="4">
    <location>
        <position position="57"/>
    </location>
</feature>
<evidence type="ECO:0000256" key="4">
    <source>
        <dbReference type="HAMAP-Rule" id="MF_01401"/>
    </source>
</evidence>
<dbReference type="Gene3D" id="3.30.1060.10">
    <property type="entry name" value="Peptide methionine sulphoxide reductase MsrA"/>
    <property type="match status" value="1"/>
</dbReference>
<accession>A0A0K0XTG2</accession>
<dbReference type="KEGG" id="wma:WM2015_529"/>
<dbReference type="SUPFAM" id="SSF55068">
    <property type="entry name" value="Peptide methionine sulfoxide reductase"/>
    <property type="match status" value="1"/>
</dbReference>
<dbReference type="GO" id="GO:0033744">
    <property type="term" value="F:L-methionine:thioredoxin-disulfide S-oxidoreductase activity"/>
    <property type="evidence" value="ECO:0007669"/>
    <property type="project" value="RHEA"/>
</dbReference>
<dbReference type="EC" id="1.8.4.11" evidence="4"/>
<dbReference type="Pfam" id="PF01625">
    <property type="entry name" value="PMSR"/>
    <property type="match status" value="1"/>
</dbReference>